<dbReference type="InterPro" id="IPR021884">
    <property type="entry name" value="Ice-bd_prot"/>
</dbReference>
<gene>
    <name evidence="5" type="ORF">A2151_07910</name>
</gene>
<protein>
    <recommendedName>
        <fullName evidence="7">DUF3494 domain-containing protein</fullName>
    </recommendedName>
</protein>
<name>A0A1F6TQQ5_9PROT</name>
<evidence type="ECO:0000256" key="4">
    <source>
        <dbReference type="SAM" id="SignalP"/>
    </source>
</evidence>
<organism evidence="5 6">
    <name type="scientific">Candidatus Muproteobacteria bacterium RBG_16_65_34</name>
    <dbReference type="NCBI Taxonomy" id="1817760"/>
    <lineage>
        <taxon>Bacteria</taxon>
        <taxon>Pseudomonadati</taxon>
        <taxon>Pseudomonadota</taxon>
        <taxon>Candidatus Muproteobacteria</taxon>
    </lineage>
</organism>
<proteinExistence type="inferred from homology"/>
<sequence>MNDLQKYLSTCLLATAALLGGASPAFAADAPSLGAASEFAVLGGTNVTCTTGSVVTGDVGVSPGSAVPFTNTGCTIAGATPPETDAAAAQARTDFLSAYAALQLQSTSCTAVWGDLAGQNLAPGVYCLDAVAKAGTLTLTGPSDGVWIFLVYGALTGTDFAVVMDGGGQPCNVFWAPSTAATMTTSAFKGNILAGDAIGGSITLTGGTLAGRALANVAVTMTGASVIGCDALSDSPSCKGKKHHGHDKEHKKCNQGVGNGPEGCDPGNSNQGNPSRSNDEHRGTPGDPGRRGGNK</sequence>
<evidence type="ECO:0000256" key="2">
    <source>
        <dbReference type="ARBA" id="ARBA00022729"/>
    </source>
</evidence>
<evidence type="ECO:0000256" key="3">
    <source>
        <dbReference type="SAM" id="MobiDB-lite"/>
    </source>
</evidence>
<feature type="region of interest" description="Disordered" evidence="3">
    <location>
        <begin position="238"/>
        <end position="295"/>
    </location>
</feature>
<dbReference type="EMBL" id="MFSU01000057">
    <property type="protein sequence ID" value="OGI47389.1"/>
    <property type="molecule type" value="Genomic_DNA"/>
</dbReference>
<comment type="similarity">
    <text evidence="1">Belongs to the ice-binding protein family.</text>
</comment>
<feature type="compositionally biased region" description="Polar residues" evidence="3">
    <location>
        <begin position="267"/>
        <end position="276"/>
    </location>
</feature>
<evidence type="ECO:0000313" key="6">
    <source>
        <dbReference type="Proteomes" id="UP000178885"/>
    </source>
</evidence>
<comment type="caution">
    <text evidence="5">The sequence shown here is derived from an EMBL/GenBank/DDBJ whole genome shotgun (WGS) entry which is preliminary data.</text>
</comment>
<dbReference type="STRING" id="1817760.A2151_07910"/>
<dbReference type="Pfam" id="PF11999">
    <property type="entry name" value="Ice_binding"/>
    <property type="match status" value="1"/>
</dbReference>
<keyword evidence="2 4" id="KW-0732">Signal</keyword>
<feature type="compositionally biased region" description="Basic and acidic residues" evidence="3">
    <location>
        <begin position="277"/>
        <end position="295"/>
    </location>
</feature>
<feature type="chain" id="PRO_5009526782" description="DUF3494 domain-containing protein" evidence="4">
    <location>
        <begin position="28"/>
        <end position="295"/>
    </location>
</feature>
<dbReference type="Proteomes" id="UP000178885">
    <property type="component" value="Unassembled WGS sequence"/>
</dbReference>
<evidence type="ECO:0008006" key="7">
    <source>
        <dbReference type="Google" id="ProtNLM"/>
    </source>
</evidence>
<reference evidence="5 6" key="1">
    <citation type="journal article" date="2016" name="Nat. Commun.">
        <title>Thousands of microbial genomes shed light on interconnected biogeochemical processes in an aquifer system.</title>
        <authorList>
            <person name="Anantharaman K."/>
            <person name="Brown C.T."/>
            <person name="Hug L.A."/>
            <person name="Sharon I."/>
            <person name="Castelle C.J."/>
            <person name="Probst A.J."/>
            <person name="Thomas B.C."/>
            <person name="Singh A."/>
            <person name="Wilkins M.J."/>
            <person name="Karaoz U."/>
            <person name="Brodie E.L."/>
            <person name="Williams K.H."/>
            <person name="Hubbard S.S."/>
            <person name="Banfield J.F."/>
        </authorList>
    </citation>
    <scope>NUCLEOTIDE SEQUENCE [LARGE SCALE GENOMIC DNA]</scope>
</reference>
<evidence type="ECO:0000256" key="1">
    <source>
        <dbReference type="ARBA" id="ARBA00005445"/>
    </source>
</evidence>
<accession>A0A1F6TQQ5</accession>
<evidence type="ECO:0000313" key="5">
    <source>
        <dbReference type="EMBL" id="OGI47389.1"/>
    </source>
</evidence>
<feature type="signal peptide" evidence="4">
    <location>
        <begin position="1"/>
        <end position="27"/>
    </location>
</feature>
<dbReference type="AlphaFoldDB" id="A0A1F6TQQ5"/>